<reference evidence="4" key="1">
    <citation type="submission" date="2019-02" db="EMBL/GenBank/DDBJ databases">
        <title>Complete genome sequence of Rhodoferax sp. Gr-4.</title>
        <authorList>
            <person name="Jin L."/>
        </authorList>
    </citation>
    <scope>NUCLEOTIDE SEQUENCE [LARGE SCALE GENOMIC DNA]</scope>
    <source>
        <strain evidence="4">Gr-4</strain>
    </source>
</reference>
<evidence type="ECO:0000313" key="3">
    <source>
        <dbReference type="EMBL" id="QDL56213.1"/>
    </source>
</evidence>
<evidence type="ECO:0000313" key="4">
    <source>
        <dbReference type="Proteomes" id="UP000317365"/>
    </source>
</evidence>
<dbReference type="KEGG" id="rhg:EXZ61_19755"/>
<dbReference type="SMART" id="SM00062">
    <property type="entry name" value="PBPb"/>
    <property type="match status" value="1"/>
</dbReference>
<dbReference type="AlphaFoldDB" id="A0A515EUG8"/>
<keyword evidence="1" id="KW-0732">Signal</keyword>
<reference evidence="4" key="2">
    <citation type="journal article" date="2020" name="Int. J. Syst. Evol. Microbiol.">
        <title>Genomic insights into a novel species Rhodoferax aquaticus sp. nov., isolated from freshwater.</title>
        <authorList>
            <person name="Li T."/>
            <person name="Zhuo Y."/>
            <person name="Jin C.Z."/>
            <person name="Wu X."/>
            <person name="Ko S.R."/>
            <person name="Jin F.J."/>
            <person name="Ahn C.Y."/>
            <person name="Oh H.M."/>
            <person name="Lee H.G."/>
            <person name="Jin L."/>
        </authorList>
    </citation>
    <scope>NUCLEOTIDE SEQUENCE [LARGE SCALE GENOMIC DNA]</scope>
    <source>
        <strain evidence="4">Gr-4</strain>
    </source>
</reference>
<dbReference type="Proteomes" id="UP000317365">
    <property type="component" value="Chromosome"/>
</dbReference>
<organism evidence="3 4">
    <name type="scientific">Rhodoferax aquaticus</name>
    <dbReference type="NCBI Taxonomy" id="2527691"/>
    <lineage>
        <taxon>Bacteria</taxon>
        <taxon>Pseudomonadati</taxon>
        <taxon>Pseudomonadota</taxon>
        <taxon>Betaproteobacteria</taxon>
        <taxon>Burkholderiales</taxon>
        <taxon>Comamonadaceae</taxon>
        <taxon>Rhodoferax</taxon>
    </lineage>
</organism>
<proteinExistence type="predicted"/>
<dbReference type="Pfam" id="PF00497">
    <property type="entry name" value="SBP_bac_3"/>
    <property type="match status" value="1"/>
</dbReference>
<gene>
    <name evidence="3" type="ORF">EXZ61_19755</name>
</gene>
<dbReference type="RefSeq" id="WP_142813640.1">
    <property type="nucleotide sequence ID" value="NZ_CP036282.1"/>
</dbReference>
<dbReference type="PANTHER" id="PTHR35936:SF25">
    <property type="entry name" value="ABC TRANSPORTER SUBSTRATE-BINDING PROTEIN"/>
    <property type="match status" value="1"/>
</dbReference>
<dbReference type="Gene3D" id="3.40.190.10">
    <property type="entry name" value="Periplasmic binding protein-like II"/>
    <property type="match status" value="2"/>
</dbReference>
<dbReference type="InterPro" id="IPR001638">
    <property type="entry name" value="Solute-binding_3/MltF_N"/>
</dbReference>
<keyword evidence="4" id="KW-1185">Reference proteome</keyword>
<protein>
    <submittedName>
        <fullName evidence="3">Amino acid ABC transporter substrate-binding protein</fullName>
    </submittedName>
</protein>
<evidence type="ECO:0000256" key="1">
    <source>
        <dbReference type="ARBA" id="ARBA00022729"/>
    </source>
</evidence>
<feature type="domain" description="Solute-binding protein family 3/N-terminal" evidence="2">
    <location>
        <begin position="36"/>
        <end position="267"/>
    </location>
</feature>
<dbReference type="PANTHER" id="PTHR35936">
    <property type="entry name" value="MEMBRANE-BOUND LYTIC MUREIN TRANSGLYCOSYLASE F"/>
    <property type="match status" value="1"/>
</dbReference>
<dbReference type="SUPFAM" id="SSF53850">
    <property type="entry name" value="Periplasmic binding protein-like II"/>
    <property type="match status" value="1"/>
</dbReference>
<sequence length="271" mass="30385">MSYASCSQRERGVLWRLALGLAWLTVGACRVHASEVLPVGVSDFPPFEYKDAEGKMMGADTEIVEAVLRRAGYVPDIKMQPWARVQQSAERGAFAVVYSMTKTPEREGLYLFSDPINMVRDVFFKRKTTALNWKTFEDLKGMRMASSGGYGYDASFKQAIADKRFASAAEVWDGSPELSGLRLLTLGTADIFVCEVSVCQYLIKSNAPKFDGLDFSPTPIGPVRPYYAAFPKSWPHAEKLQREFNAGLARLVQDGERRKILLKYRMDPNLP</sequence>
<evidence type="ECO:0000259" key="2">
    <source>
        <dbReference type="SMART" id="SM00062"/>
    </source>
</evidence>
<dbReference type="EMBL" id="CP036282">
    <property type="protein sequence ID" value="QDL56213.1"/>
    <property type="molecule type" value="Genomic_DNA"/>
</dbReference>
<name>A0A515EUG8_9BURK</name>
<accession>A0A515EUG8</accession>